<evidence type="ECO:0000256" key="2">
    <source>
        <dbReference type="ARBA" id="ARBA00023054"/>
    </source>
</evidence>
<accession>A0A1H7A1C8</accession>
<comment type="subcellular location">
    <subcellularLocation>
        <location evidence="1">Cell envelope</location>
    </subcellularLocation>
</comment>
<dbReference type="InterPro" id="IPR058625">
    <property type="entry name" value="MdtA-like_BSH"/>
</dbReference>
<dbReference type="SUPFAM" id="SSF111369">
    <property type="entry name" value="HlyD-like secretion proteins"/>
    <property type="match status" value="2"/>
</dbReference>
<dbReference type="GO" id="GO:0015562">
    <property type="term" value="F:efflux transmembrane transporter activity"/>
    <property type="evidence" value="ECO:0007669"/>
    <property type="project" value="InterPro"/>
</dbReference>
<dbReference type="InterPro" id="IPR050465">
    <property type="entry name" value="UPF0194_transport"/>
</dbReference>
<evidence type="ECO:0000313" key="6">
    <source>
        <dbReference type="EMBL" id="SEJ59503.1"/>
    </source>
</evidence>
<dbReference type="InterPro" id="IPR058624">
    <property type="entry name" value="MdtA-like_HH"/>
</dbReference>
<keyword evidence="7" id="KW-1185">Reference proteome</keyword>
<reference evidence="6 7" key="1">
    <citation type="submission" date="2016-10" db="EMBL/GenBank/DDBJ databases">
        <authorList>
            <person name="de Groot N.N."/>
        </authorList>
    </citation>
    <scope>NUCLEOTIDE SEQUENCE [LARGE SCALE GENOMIC DNA]</scope>
    <source>
        <strain evidence="6 7">DSM 2179</strain>
    </source>
</reference>
<proteinExistence type="predicted"/>
<dbReference type="RefSeq" id="WP_091831854.1">
    <property type="nucleotide sequence ID" value="NZ_FNZK01000011.1"/>
</dbReference>
<sequence length="343" mass="37172">MSNFWKIRVKQITAVVVSGLLLITGFAGCGKNTTYITDGELWGRADAKEIDVNTKISGRVVKLNVKEGDVVTKGQVIARIDSRDLEAQVAQAEANIAALEAQYTQATAQTGMQTGTAAAAVGQSGASQESAEASMNLARADYDRYKELLEAGAVSKQIFETYRTKYETAQAAYRQASASVSSAQAGLDVTSVNEANENAVIKKIDQAKASLEQIHVSLDETIIRAPFDGVITEKYVEEGSMLSTGTPLVAVQDTNDNWVNFKVAETSLNHYNLYQKITIEGRDGKTQFTGTITDISKKSEFATRRATSERGDASDIISFNVKVQVNSGKLRPGMRFRIMEAAK</sequence>
<protein>
    <submittedName>
        <fullName evidence="6">HlyD family secretion protein</fullName>
    </submittedName>
</protein>
<feature type="domain" description="Multidrug resistance protein MdtA-like barrel-sandwich hybrid" evidence="5">
    <location>
        <begin position="49"/>
        <end position="251"/>
    </location>
</feature>
<dbReference type="STRING" id="84035.SAMN05660742_11159"/>
<evidence type="ECO:0000313" key="7">
    <source>
        <dbReference type="Proteomes" id="UP000199662"/>
    </source>
</evidence>
<keyword evidence="2 3" id="KW-0175">Coiled coil</keyword>
<dbReference type="AlphaFoldDB" id="A0A1H7A1C8"/>
<evidence type="ECO:0000259" key="4">
    <source>
        <dbReference type="Pfam" id="PF25876"/>
    </source>
</evidence>
<dbReference type="Pfam" id="PF25876">
    <property type="entry name" value="HH_MFP_RND"/>
    <property type="match status" value="1"/>
</dbReference>
<dbReference type="Gene3D" id="1.10.287.470">
    <property type="entry name" value="Helix hairpin bin"/>
    <property type="match status" value="1"/>
</dbReference>
<dbReference type="EMBL" id="FNZK01000011">
    <property type="protein sequence ID" value="SEJ59503.1"/>
    <property type="molecule type" value="Genomic_DNA"/>
</dbReference>
<dbReference type="PANTHER" id="PTHR32347:SF23">
    <property type="entry name" value="BLL5650 PROTEIN"/>
    <property type="match status" value="1"/>
</dbReference>
<name>A0A1H7A1C8_9FIRM</name>
<feature type="domain" description="Multidrug resistance protein MdtA-like alpha-helical hairpin" evidence="4">
    <location>
        <begin position="126"/>
        <end position="190"/>
    </location>
</feature>
<dbReference type="PROSITE" id="PS51257">
    <property type="entry name" value="PROKAR_LIPOPROTEIN"/>
    <property type="match status" value="1"/>
</dbReference>
<evidence type="ECO:0000256" key="3">
    <source>
        <dbReference type="SAM" id="Coils"/>
    </source>
</evidence>
<evidence type="ECO:0000259" key="5">
    <source>
        <dbReference type="Pfam" id="PF25917"/>
    </source>
</evidence>
<gene>
    <name evidence="6" type="ORF">SAMN05660742_11159</name>
</gene>
<feature type="coiled-coil region" evidence="3">
    <location>
        <begin position="82"/>
        <end position="109"/>
    </location>
</feature>
<organism evidence="6 7">
    <name type="scientific">Propionispira arboris</name>
    <dbReference type="NCBI Taxonomy" id="84035"/>
    <lineage>
        <taxon>Bacteria</taxon>
        <taxon>Bacillati</taxon>
        <taxon>Bacillota</taxon>
        <taxon>Negativicutes</taxon>
        <taxon>Selenomonadales</taxon>
        <taxon>Selenomonadaceae</taxon>
        <taxon>Propionispira</taxon>
    </lineage>
</organism>
<dbReference type="GO" id="GO:0030313">
    <property type="term" value="C:cell envelope"/>
    <property type="evidence" value="ECO:0007669"/>
    <property type="project" value="UniProtKB-SubCell"/>
</dbReference>
<dbReference type="Proteomes" id="UP000199662">
    <property type="component" value="Unassembled WGS sequence"/>
</dbReference>
<dbReference type="PANTHER" id="PTHR32347">
    <property type="entry name" value="EFFLUX SYSTEM COMPONENT YKNX-RELATED"/>
    <property type="match status" value="1"/>
</dbReference>
<dbReference type="Pfam" id="PF25917">
    <property type="entry name" value="BSH_RND"/>
    <property type="match status" value="1"/>
</dbReference>
<evidence type="ECO:0000256" key="1">
    <source>
        <dbReference type="ARBA" id="ARBA00004196"/>
    </source>
</evidence>
<dbReference type="Gene3D" id="2.40.50.100">
    <property type="match status" value="2"/>
</dbReference>
<dbReference type="Gene3D" id="2.40.30.170">
    <property type="match status" value="1"/>
</dbReference>